<evidence type="ECO:0000256" key="3">
    <source>
        <dbReference type="ARBA" id="ARBA00022692"/>
    </source>
</evidence>
<keyword evidence="9" id="KW-0732">Signal</keyword>
<dbReference type="PROSITE" id="PS50836">
    <property type="entry name" value="DOMON"/>
    <property type="match status" value="1"/>
</dbReference>
<evidence type="ECO:0000256" key="6">
    <source>
        <dbReference type="ARBA" id="ARBA00023136"/>
    </source>
</evidence>
<keyword evidence="5 8" id="KW-1133">Transmembrane helix</keyword>
<feature type="transmembrane region" description="Helical" evidence="8">
    <location>
        <begin position="354"/>
        <end position="375"/>
    </location>
</feature>
<dbReference type="PANTHER" id="PTHR47797:SF3">
    <property type="entry name" value="CYTOCHROME B561 DOMAIN-CONTAINING PROTEIN"/>
    <property type="match status" value="1"/>
</dbReference>
<dbReference type="EMBL" id="KQ965850">
    <property type="protein sequence ID" value="KXS09777.1"/>
    <property type="molecule type" value="Genomic_DNA"/>
</dbReference>
<comment type="subcellular location">
    <subcellularLocation>
        <location evidence="1">Membrane</location>
    </subcellularLocation>
</comment>
<evidence type="ECO:0000256" key="1">
    <source>
        <dbReference type="ARBA" id="ARBA00004370"/>
    </source>
</evidence>
<evidence type="ECO:0000313" key="12">
    <source>
        <dbReference type="EMBL" id="KXS09777.1"/>
    </source>
</evidence>
<dbReference type="Proteomes" id="UP000070544">
    <property type="component" value="Unassembled WGS sequence"/>
</dbReference>
<reference evidence="12 13" key="1">
    <citation type="journal article" date="2015" name="Genome Biol. Evol.">
        <title>Phylogenomic analyses indicate that early fungi evolved digesting cell walls of algal ancestors of land plants.</title>
        <authorList>
            <person name="Chang Y."/>
            <person name="Wang S."/>
            <person name="Sekimoto S."/>
            <person name="Aerts A.L."/>
            <person name="Choi C."/>
            <person name="Clum A."/>
            <person name="LaButti K.M."/>
            <person name="Lindquist E.A."/>
            <person name="Yee Ngan C."/>
            <person name="Ohm R.A."/>
            <person name="Salamov A.A."/>
            <person name="Grigoriev I.V."/>
            <person name="Spatafora J.W."/>
            <person name="Berbee M.L."/>
        </authorList>
    </citation>
    <scope>NUCLEOTIDE SEQUENCE [LARGE SCALE GENOMIC DNA]</scope>
    <source>
        <strain evidence="12 13">JEL478</strain>
    </source>
</reference>
<evidence type="ECO:0008006" key="14">
    <source>
        <dbReference type="Google" id="ProtNLM"/>
    </source>
</evidence>
<dbReference type="PROSITE" id="PS50939">
    <property type="entry name" value="CYTOCHROME_B561"/>
    <property type="match status" value="1"/>
</dbReference>
<evidence type="ECO:0000256" key="2">
    <source>
        <dbReference type="ARBA" id="ARBA00022448"/>
    </source>
</evidence>
<sequence>MPIHHTSLLRALGFSLAALLLPGSVFSGRYCSYAASGICINGTAGADGYGDFTLTFPGNVQYFAFGIGTDMPGSDIIAFWVAADGSFVVSDKYGIANAEPPTDSEQDATVLTDSYISGDSIVVIHWRRKLTTGDTRDLVFTTSAANYIWAWKYGSRLSSKSLTTVLGMHDVNENLPTMNLFDVSVVLGADPPNLTGAKSSSVGSNSTSASGKGGSTTPPAPSGPVVIGTTSMEDNDTRSVLLRVHAYLLALTWGVLFPVGVYIMRYGPKRVRSTWHGLVSLLVALLTLVGFALSYSYNSQSSLAHFSTIHSTLGFSALVLILLQTSLGIYSYFSKYRTALVRVRALGRPVQHLVHLWVGRLAVPVLTFAAAVLGIRRYSEMYLVDPKNGYLSAPFFIFFWVVLAVSGELSNRRVTSRVLQRRSTSTKVGTPPSSVKLADEDSTVAIVEVPETCCGAEDDVSATDRATPTSREDSGRAGDTDTKSQ</sequence>
<feature type="transmembrane region" description="Helical" evidence="8">
    <location>
        <begin position="309"/>
        <end position="333"/>
    </location>
</feature>
<feature type="region of interest" description="Disordered" evidence="7">
    <location>
        <begin position="196"/>
        <end position="226"/>
    </location>
</feature>
<dbReference type="GO" id="GO:0016020">
    <property type="term" value="C:membrane"/>
    <property type="evidence" value="ECO:0007669"/>
    <property type="project" value="UniProtKB-SubCell"/>
</dbReference>
<feature type="region of interest" description="Disordered" evidence="7">
    <location>
        <begin position="455"/>
        <end position="485"/>
    </location>
</feature>
<feature type="chain" id="PRO_5007295841" description="Cytochrome b561 domain-containing protein" evidence="9">
    <location>
        <begin position="28"/>
        <end position="485"/>
    </location>
</feature>
<dbReference type="Gene3D" id="2.60.40.1210">
    <property type="entry name" value="Cellobiose dehydrogenase, cytochrome domain"/>
    <property type="match status" value="1"/>
</dbReference>
<dbReference type="AlphaFoldDB" id="A0A138ZZ40"/>
<accession>A0A138ZZ40</accession>
<proteinExistence type="predicted"/>
<feature type="compositionally biased region" description="Low complexity" evidence="7">
    <location>
        <begin position="196"/>
        <end position="210"/>
    </location>
</feature>
<gene>
    <name evidence="12" type="ORF">M427DRAFT_63510</name>
</gene>
<feature type="transmembrane region" description="Helical" evidence="8">
    <location>
        <begin position="390"/>
        <end position="409"/>
    </location>
</feature>
<evidence type="ECO:0000256" key="7">
    <source>
        <dbReference type="SAM" id="MobiDB-lite"/>
    </source>
</evidence>
<dbReference type="InterPro" id="IPR005018">
    <property type="entry name" value="DOMON_domain"/>
</dbReference>
<dbReference type="InterPro" id="IPR006593">
    <property type="entry name" value="Cyt_b561/ferric_Rdtase_TM"/>
</dbReference>
<evidence type="ECO:0000259" key="11">
    <source>
        <dbReference type="PROSITE" id="PS50939"/>
    </source>
</evidence>
<keyword evidence="2" id="KW-0813">Transport</keyword>
<feature type="domain" description="DOMON" evidence="10">
    <location>
        <begin position="36"/>
        <end position="152"/>
    </location>
</feature>
<organism evidence="12 13">
    <name type="scientific">Gonapodya prolifera (strain JEL478)</name>
    <name type="common">Monoblepharis prolifera</name>
    <dbReference type="NCBI Taxonomy" id="1344416"/>
    <lineage>
        <taxon>Eukaryota</taxon>
        <taxon>Fungi</taxon>
        <taxon>Fungi incertae sedis</taxon>
        <taxon>Chytridiomycota</taxon>
        <taxon>Chytridiomycota incertae sedis</taxon>
        <taxon>Monoblepharidomycetes</taxon>
        <taxon>Monoblepharidales</taxon>
        <taxon>Gonapodyaceae</taxon>
        <taxon>Gonapodya</taxon>
    </lineage>
</organism>
<evidence type="ECO:0000256" key="8">
    <source>
        <dbReference type="SAM" id="Phobius"/>
    </source>
</evidence>
<dbReference type="OrthoDB" id="19261at2759"/>
<keyword evidence="4" id="KW-0249">Electron transport</keyword>
<evidence type="ECO:0000313" key="13">
    <source>
        <dbReference type="Proteomes" id="UP000070544"/>
    </source>
</evidence>
<dbReference type="SUPFAM" id="SSF49344">
    <property type="entry name" value="CBD9-like"/>
    <property type="match status" value="1"/>
</dbReference>
<feature type="transmembrane region" description="Helical" evidence="8">
    <location>
        <begin position="244"/>
        <end position="263"/>
    </location>
</feature>
<keyword evidence="13" id="KW-1185">Reference proteome</keyword>
<dbReference type="Pfam" id="PF03188">
    <property type="entry name" value="Cytochrom_B561"/>
    <property type="match status" value="1"/>
</dbReference>
<dbReference type="Gene3D" id="1.20.120.1770">
    <property type="match status" value="1"/>
</dbReference>
<keyword evidence="6 8" id="KW-0472">Membrane</keyword>
<dbReference type="SMART" id="SM00665">
    <property type="entry name" value="B561"/>
    <property type="match status" value="1"/>
</dbReference>
<feature type="transmembrane region" description="Helical" evidence="8">
    <location>
        <begin position="275"/>
        <end position="297"/>
    </location>
</feature>
<keyword evidence="3 8" id="KW-0812">Transmembrane</keyword>
<protein>
    <recommendedName>
        <fullName evidence="14">Cytochrome b561 domain-containing protein</fullName>
    </recommendedName>
</protein>
<evidence type="ECO:0000259" key="10">
    <source>
        <dbReference type="PROSITE" id="PS50836"/>
    </source>
</evidence>
<feature type="domain" description="Cytochrome b561" evidence="11">
    <location>
        <begin position="209"/>
        <end position="407"/>
    </location>
</feature>
<evidence type="ECO:0000256" key="5">
    <source>
        <dbReference type="ARBA" id="ARBA00022989"/>
    </source>
</evidence>
<feature type="signal peptide" evidence="9">
    <location>
        <begin position="1"/>
        <end position="27"/>
    </location>
</feature>
<dbReference type="OMA" id="IRCDNCM"/>
<dbReference type="STRING" id="1344416.A0A138ZZ40"/>
<evidence type="ECO:0000256" key="9">
    <source>
        <dbReference type="SAM" id="SignalP"/>
    </source>
</evidence>
<dbReference type="CDD" id="cd09631">
    <property type="entry name" value="DOMON_DOH"/>
    <property type="match status" value="1"/>
</dbReference>
<dbReference type="CDD" id="cd08760">
    <property type="entry name" value="Cyt_b561_FRRS1_like"/>
    <property type="match status" value="1"/>
</dbReference>
<evidence type="ECO:0000256" key="4">
    <source>
        <dbReference type="ARBA" id="ARBA00022982"/>
    </source>
</evidence>
<dbReference type="InterPro" id="IPR045266">
    <property type="entry name" value="DOH_DOMON"/>
</dbReference>
<dbReference type="SMART" id="SM00664">
    <property type="entry name" value="DoH"/>
    <property type="match status" value="1"/>
</dbReference>
<dbReference type="PANTHER" id="PTHR47797">
    <property type="entry name" value="DEHYDROGENASE, PUTATIVE (AFU_ORTHOLOGUE AFUA_8G05805)-RELATED"/>
    <property type="match status" value="1"/>
</dbReference>
<feature type="compositionally biased region" description="Basic and acidic residues" evidence="7">
    <location>
        <begin position="470"/>
        <end position="485"/>
    </location>
</feature>
<dbReference type="Pfam" id="PF03351">
    <property type="entry name" value="DOMON"/>
    <property type="match status" value="1"/>
</dbReference>
<name>A0A138ZZ40_GONPJ</name>